<gene>
    <name evidence="1" type="ORF">VIBR0546_08837</name>
</gene>
<dbReference type="Proteomes" id="UP000004371">
    <property type="component" value="Unassembled WGS sequence"/>
</dbReference>
<feature type="non-terminal residue" evidence="1">
    <location>
        <position position="1"/>
    </location>
</feature>
<name>E8LRY4_9VIBR</name>
<comment type="caution">
    <text evidence="1">The sequence shown here is derived from an EMBL/GenBank/DDBJ whole genome shotgun (WGS) entry which is preliminary data.</text>
</comment>
<dbReference type="AlphaFoldDB" id="E8LRY4"/>
<proteinExistence type="predicted"/>
<evidence type="ECO:0000313" key="2">
    <source>
        <dbReference type="Proteomes" id="UP000004371"/>
    </source>
</evidence>
<sequence>GVEKSQDVTVDSNGDFTSTCQQEMKVSKLKFKPPTMIKTQFTRVMRHSL</sequence>
<accession>E8LRY4</accession>
<reference evidence="1 2" key="1">
    <citation type="journal article" date="2012" name="Int. J. Syst. Evol. Microbiol.">
        <title>Vibrio caribbeanicus sp. nov., isolated from the marine sponge Scleritoderma cyanea.</title>
        <authorList>
            <person name="Hoffmann M."/>
            <person name="Monday S.R."/>
            <person name="Allard M.W."/>
            <person name="Strain E.A."/>
            <person name="Whittaker P."/>
            <person name="Naum M."/>
            <person name="McCarthy P.J."/>
            <person name="Lopez J.V."/>
            <person name="Fischer M."/>
            <person name="Brown E.W."/>
        </authorList>
    </citation>
    <scope>NUCLEOTIDE SEQUENCE [LARGE SCALE GENOMIC DNA]</scope>
    <source>
        <strain evidence="1 2">LMG 20546</strain>
    </source>
</reference>
<organism evidence="1 2">
    <name type="scientific">Vibrio brasiliensis LMG 20546</name>
    <dbReference type="NCBI Taxonomy" id="945543"/>
    <lineage>
        <taxon>Bacteria</taxon>
        <taxon>Pseudomonadati</taxon>
        <taxon>Pseudomonadota</taxon>
        <taxon>Gammaproteobacteria</taxon>
        <taxon>Vibrionales</taxon>
        <taxon>Vibrionaceae</taxon>
        <taxon>Vibrio</taxon>
        <taxon>Vibrio oreintalis group</taxon>
    </lineage>
</organism>
<protein>
    <submittedName>
        <fullName evidence="1">Uncharacterized protein</fullName>
    </submittedName>
</protein>
<dbReference type="EMBL" id="AEVS01000039">
    <property type="protein sequence ID" value="EGA66543.1"/>
    <property type="molecule type" value="Genomic_DNA"/>
</dbReference>
<keyword evidence="2" id="KW-1185">Reference proteome</keyword>
<evidence type="ECO:0000313" key="1">
    <source>
        <dbReference type="EMBL" id="EGA66543.1"/>
    </source>
</evidence>